<keyword evidence="2" id="KW-0378">Hydrolase</keyword>
<gene>
    <name evidence="2" type="ORF">CLV94_1014</name>
</gene>
<feature type="signal peptide" evidence="1">
    <location>
        <begin position="1"/>
        <end position="18"/>
    </location>
</feature>
<dbReference type="SUPFAM" id="SSF50630">
    <property type="entry name" value="Acid proteases"/>
    <property type="match status" value="1"/>
</dbReference>
<protein>
    <submittedName>
        <fullName evidence="2">Aspartyl protease</fullName>
    </submittedName>
</protein>
<evidence type="ECO:0000256" key="1">
    <source>
        <dbReference type="SAM" id="SignalP"/>
    </source>
</evidence>
<keyword evidence="3" id="KW-1185">Reference proteome</keyword>
<dbReference type="Pfam" id="PF13650">
    <property type="entry name" value="Asp_protease_2"/>
    <property type="match status" value="1"/>
</dbReference>
<dbReference type="EMBL" id="RBLC01000001">
    <property type="protein sequence ID" value="RKS25963.1"/>
    <property type="molecule type" value="Genomic_DNA"/>
</dbReference>
<keyword evidence="1" id="KW-0732">Signal</keyword>
<organism evidence="2 3">
    <name type="scientific">Flavobacterium endophyticum</name>
    <dbReference type="NCBI Taxonomy" id="1540163"/>
    <lineage>
        <taxon>Bacteria</taxon>
        <taxon>Pseudomonadati</taxon>
        <taxon>Bacteroidota</taxon>
        <taxon>Flavobacteriia</taxon>
        <taxon>Flavobacteriales</taxon>
        <taxon>Flavobacteriaceae</taxon>
        <taxon>Flavobacterium</taxon>
    </lineage>
</organism>
<dbReference type="GO" id="GO:0008233">
    <property type="term" value="F:peptidase activity"/>
    <property type="evidence" value="ECO:0007669"/>
    <property type="project" value="UniProtKB-KW"/>
</dbReference>
<accession>A0A495MM48</accession>
<proteinExistence type="predicted"/>
<dbReference type="InterPro" id="IPR021109">
    <property type="entry name" value="Peptidase_aspartic_dom_sf"/>
</dbReference>
<dbReference type="AlphaFoldDB" id="A0A495MM48"/>
<reference evidence="2 3" key="1">
    <citation type="submission" date="2018-10" db="EMBL/GenBank/DDBJ databases">
        <title>Genomic Encyclopedia of Archaeal and Bacterial Type Strains, Phase II (KMG-II): from individual species to whole genera.</title>
        <authorList>
            <person name="Goeker M."/>
        </authorList>
    </citation>
    <scope>NUCLEOTIDE SEQUENCE [LARGE SCALE GENOMIC DNA]</scope>
    <source>
        <strain evidence="2 3">DSM 29537</strain>
    </source>
</reference>
<keyword evidence="2" id="KW-0645">Protease</keyword>
<dbReference type="Proteomes" id="UP000277579">
    <property type="component" value="Unassembled WGS sequence"/>
</dbReference>
<feature type="chain" id="PRO_5019779768" evidence="1">
    <location>
        <begin position="19"/>
        <end position="292"/>
    </location>
</feature>
<sequence length="292" mass="33044">MKKLILFLCISFCLNSFGQNKISKTITIPFTLLESGHILVKAKINNLEGNFIFDTGAGLNLMTKKFADKIENLKKTDGFYTGHRATGEQIIADLWDTENFEIGTLKLNHEKFTIIDLDFPVDGLISLLPFRHIPITIDYKNKILTLETDKSLQQLIKTGASIPIQISDDLEKTLGIATYVRLNDQLTVQMNLDSGAGFNIFRFNSRYMKPLAIDSSQVKTKYQKSDFKPTEGNTYYFTTLSKINTQTNDKIKATDFNATFIDGLIYEAIGSINWLGNKITIDIQKKNMIINN</sequence>
<evidence type="ECO:0000313" key="3">
    <source>
        <dbReference type="Proteomes" id="UP000277579"/>
    </source>
</evidence>
<dbReference type="OrthoDB" id="644381at2"/>
<dbReference type="Gene3D" id="2.40.70.10">
    <property type="entry name" value="Acid Proteases"/>
    <property type="match status" value="1"/>
</dbReference>
<name>A0A495MM48_9FLAO</name>
<evidence type="ECO:0000313" key="2">
    <source>
        <dbReference type="EMBL" id="RKS25963.1"/>
    </source>
</evidence>
<comment type="caution">
    <text evidence="2">The sequence shown here is derived from an EMBL/GenBank/DDBJ whole genome shotgun (WGS) entry which is preliminary data.</text>
</comment>
<dbReference type="RefSeq" id="WP_121375324.1">
    <property type="nucleotide sequence ID" value="NZ_RBLC01000001.1"/>
</dbReference>
<dbReference type="GO" id="GO:0006508">
    <property type="term" value="P:proteolysis"/>
    <property type="evidence" value="ECO:0007669"/>
    <property type="project" value="UniProtKB-KW"/>
</dbReference>